<keyword evidence="1" id="KW-1133">Transmembrane helix</keyword>
<protein>
    <submittedName>
        <fullName evidence="2">Uncharacterized protein</fullName>
    </submittedName>
</protein>
<feature type="transmembrane region" description="Helical" evidence="1">
    <location>
        <begin position="68"/>
        <end position="89"/>
    </location>
</feature>
<dbReference type="EMBL" id="CP018076">
    <property type="protein sequence ID" value="APE44773.1"/>
    <property type="molecule type" value="Genomic_DNA"/>
</dbReference>
<evidence type="ECO:0000256" key="1">
    <source>
        <dbReference type="SAM" id="Phobius"/>
    </source>
</evidence>
<sequence>MYALAAAVGMITTLATMVMAYLGWSVALSYNPDSVVASAALPASTVILGIAVLALFVSRSVDPPLKGLFTFAALGIGALLLIVSVLLSVSDSGDFVLYSLPGVTGVCLLMIWFEALSEERAR</sequence>
<feature type="transmembrane region" description="Helical" evidence="1">
    <location>
        <begin position="95"/>
        <end position="113"/>
    </location>
</feature>
<dbReference type="KEGG" id="suam:BOO69_16230"/>
<accession>A0A1J0WKH9</accession>
<organism evidence="2 3">
    <name type="scientific">Sulfitobacter alexandrii</name>
    <dbReference type="NCBI Taxonomy" id="1917485"/>
    <lineage>
        <taxon>Bacteria</taxon>
        <taxon>Pseudomonadati</taxon>
        <taxon>Pseudomonadota</taxon>
        <taxon>Alphaproteobacteria</taxon>
        <taxon>Rhodobacterales</taxon>
        <taxon>Roseobacteraceae</taxon>
        <taxon>Sulfitobacter</taxon>
    </lineage>
</organism>
<dbReference type="AlphaFoldDB" id="A0A1J0WKH9"/>
<dbReference type="STRING" id="1917485.BOO69_16230"/>
<evidence type="ECO:0000313" key="2">
    <source>
        <dbReference type="EMBL" id="APE44773.1"/>
    </source>
</evidence>
<keyword evidence="3" id="KW-1185">Reference proteome</keyword>
<dbReference type="RefSeq" id="WP_071973119.1">
    <property type="nucleotide sequence ID" value="NZ_CP018076.1"/>
</dbReference>
<gene>
    <name evidence="2" type="ORF">BOO69_16230</name>
</gene>
<reference evidence="2 3" key="1">
    <citation type="submission" date="2016-11" db="EMBL/GenBank/DDBJ databases">
        <title>Complete genome sequence of Sulfitobacter sp. AM1-D1, a toxic bacteria associated with marine dinoflagellate Alexandrium minutum in East China Sea.</title>
        <authorList>
            <person name="Yang Q."/>
            <person name="Zhang X."/>
            <person name="Tian X."/>
        </authorList>
    </citation>
    <scope>NUCLEOTIDE SEQUENCE [LARGE SCALE GENOMIC DNA]</scope>
    <source>
        <strain evidence="2 3">AM1-D1</strain>
    </source>
</reference>
<keyword evidence="1" id="KW-0472">Membrane</keyword>
<dbReference type="Proteomes" id="UP000181897">
    <property type="component" value="Chromosome"/>
</dbReference>
<name>A0A1J0WKH9_9RHOB</name>
<keyword evidence="1" id="KW-0812">Transmembrane</keyword>
<proteinExistence type="predicted"/>
<evidence type="ECO:0000313" key="3">
    <source>
        <dbReference type="Proteomes" id="UP000181897"/>
    </source>
</evidence>
<feature type="transmembrane region" description="Helical" evidence="1">
    <location>
        <begin position="36"/>
        <end position="56"/>
    </location>
</feature>